<proteinExistence type="predicted"/>
<evidence type="ECO:0000256" key="1">
    <source>
        <dbReference type="SAM" id="MobiDB-lite"/>
    </source>
</evidence>
<accession>A0A2H1WTL3</accession>
<gene>
    <name evidence="2" type="ORF">SFRICE_012969</name>
</gene>
<protein>
    <submittedName>
        <fullName evidence="2">SFRICE_012969</fullName>
    </submittedName>
</protein>
<evidence type="ECO:0000313" key="2">
    <source>
        <dbReference type="EMBL" id="SOQ56393.1"/>
    </source>
</evidence>
<name>A0A2H1WTL3_SPOFR</name>
<dbReference type="AlphaFoldDB" id="A0A2H1WTL3"/>
<dbReference type="EMBL" id="ODYU01010959">
    <property type="protein sequence ID" value="SOQ56393.1"/>
    <property type="molecule type" value="Genomic_DNA"/>
</dbReference>
<sequence length="301" mass="33569">MIFSCLCRGSVYKHTSSHTYDTHRDIRITQTVLSPCGNRLRYTLRGSRLPSPAIHSILLKIEIPKRFSLQTRIWGPLINTHPDNNLSQESNNSNTQLNIEFNDVQLERIFSCVVGAFTNIQVHMHMTPRPETTICGLLRAGIEPTIRCTAASCPATAPTVQIFTLCLEIPYFYDTFRDTRRGDCRAATDRLLLLLLSQINQELSFLFQLQIEAGAGEGPGPPVNNNSEGAVASPPRDDNHNAQQPPPVTPRARPLTPAVRPVYRSSSSSSSAERRSLLNKGLSLSPPRRTTSRHLLHVIDR</sequence>
<feature type="compositionally biased region" description="Basic residues" evidence="1">
    <location>
        <begin position="290"/>
        <end position="301"/>
    </location>
</feature>
<feature type="region of interest" description="Disordered" evidence="1">
    <location>
        <begin position="217"/>
        <end position="301"/>
    </location>
</feature>
<organism evidence="2">
    <name type="scientific">Spodoptera frugiperda</name>
    <name type="common">Fall armyworm</name>
    <dbReference type="NCBI Taxonomy" id="7108"/>
    <lineage>
        <taxon>Eukaryota</taxon>
        <taxon>Metazoa</taxon>
        <taxon>Ecdysozoa</taxon>
        <taxon>Arthropoda</taxon>
        <taxon>Hexapoda</taxon>
        <taxon>Insecta</taxon>
        <taxon>Pterygota</taxon>
        <taxon>Neoptera</taxon>
        <taxon>Endopterygota</taxon>
        <taxon>Lepidoptera</taxon>
        <taxon>Glossata</taxon>
        <taxon>Ditrysia</taxon>
        <taxon>Noctuoidea</taxon>
        <taxon>Noctuidae</taxon>
        <taxon>Amphipyrinae</taxon>
        <taxon>Spodoptera</taxon>
    </lineage>
</organism>
<reference evidence="2" key="1">
    <citation type="submission" date="2016-07" db="EMBL/GenBank/DDBJ databases">
        <authorList>
            <person name="Bretaudeau A."/>
        </authorList>
    </citation>
    <scope>NUCLEOTIDE SEQUENCE</scope>
    <source>
        <strain evidence="2">Rice</strain>
        <tissue evidence="2">Whole body</tissue>
    </source>
</reference>